<keyword evidence="3" id="KW-1185">Reference proteome</keyword>
<dbReference type="AlphaFoldDB" id="A0AAD9HRY2"/>
<keyword evidence="1" id="KW-0732">Signal</keyword>
<feature type="signal peptide" evidence="1">
    <location>
        <begin position="1"/>
        <end position="22"/>
    </location>
</feature>
<sequence length="117" mass="12545">MKTSIINALIVTLAATVKVAEACALYGNCRCTMADGTTNNTITEQACAKYHTEIGLDGTDSTAYTPHVDSDGVTWCTLGRINENQNIVHVDNCSMREYCTAVGATGADSWCKDKTFP</sequence>
<gene>
    <name evidence="2" type="ORF">LX32DRAFT_634822</name>
</gene>
<comment type="caution">
    <text evidence="2">The sequence shown here is derived from an EMBL/GenBank/DDBJ whole genome shotgun (WGS) entry which is preliminary data.</text>
</comment>
<dbReference type="Proteomes" id="UP001232148">
    <property type="component" value="Unassembled WGS sequence"/>
</dbReference>
<accession>A0AAD9HRY2</accession>
<feature type="chain" id="PRO_5042080001" evidence="1">
    <location>
        <begin position="23"/>
        <end position="117"/>
    </location>
</feature>
<evidence type="ECO:0000313" key="3">
    <source>
        <dbReference type="Proteomes" id="UP001232148"/>
    </source>
</evidence>
<evidence type="ECO:0000256" key="1">
    <source>
        <dbReference type="SAM" id="SignalP"/>
    </source>
</evidence>
<evidence type="ECO:0000313" key="2">
    <source>
        <dbReference type="EMBL" id="KAK2033873.1"/>
    </source>
</evidence>
<dbReference type="EMBL" id="MU842818">
    <property type="protein sequence ID" value="KAK2033873.1"/>
    <property type="molecule type" value="Genomic_DNA"/>
</dbReference>
<name>A0AAD9HRY2_9PEZI</name>
<protein>
    <submittedName>
        <fullName evidence="2">Uncharacterized protein</fullName>
    </submittedName>
</protein>
<organism evidence="2 3">
    <name type="scientific">Colletotrichum zoysiae</name>
    <dbReference type="NCBI Taxonomy" id="1216348"/>
    <lineage>
        <taxon>Eukaryota</taxon>
        <taxon>Fungi</taxon>
        <taxon>Dikarya</taxon>
        <taxon>Ascomycota</taxon>
        <taxon>Pezizomycotina</taxon>
        <taxon>Sordariomycetes</taxon>
        <taxon>Hypocreomycetidae</taxon>
        <taxon>Glomerellales</taxon>
        <taxon>Glomerellaceae</taxon>
        <taxon>Colletotrichum</taxon>
        <taxon>Colletotrichum graminicola species complex</taxon>
    </lineage>
</organism>
<proteinExistence type="predicted"/>
<reference evidence="2" key="1">
    <citation type="submission" date="2021-06" db="EMBL/GenBank/DDBJ databases">
        <title>Comparative genomics, transcriptomics and evolutionary studies reveal genomic signatures of adaptation to plant cell wall in hemibiotrophic fungi.</title>
        <authorList>
            <consortium name="DOE Joint Genome Institute"/>
            <person name="Baroncelli R."/>
            <person name="Diaz J.F."/>
            <person name="Benocci T."/>
            <person name="Peng M."/>
            <person name="Battaglia E."/>
            <person name="Haridas S."/>
            <person name="Andreopoulos W."/>
            <person name="Labutti K."/>
            <person name="Pangilinan J."/>
            <person name="Floch G.L."/>
            <person name="Makela M.R."/>
            <person name="Henrissat B."/>
            <person name="Grigoriev I.V."/>
            <person name="Crouch J.A."/>
            <person name="De Vries R.P."/>
            <person name="Sukno S.A."/>
            <person name="Thon M.R."/>
        </authorList>
    </citation>
    <scope>NUCLEOTIDE SEQUENCE</scope>
    <source>
        <strain evidence="2">MAFF235873</strain>
    </source>
</reference>